<evidence type="ECO:0000313" key="2">
    <source>
        <dbReference type="Proteomes" id="UP001596328"/>
    </source>
</evidence>
<gene>
    <name evidence="1" type="ORF">ACFQE1_17010</name>
</gene>
<proteinExistence type="predicted"/>
<keyword evidence="2" id="KW-1185">Reference proteome</keyword>
<evidence type="ECO:0000313" key="1">
    <source>
        <dbReference type="EMBL" id="MFC6726032.1"/>
    </source>
</evidence>
<protein>
    <submittedName>
        <fullName evidence="1">Uncharacterized protein</fullName>
    </submittedName>
</protein>
<comment type="caution">
    <text evidence="1">The sequence shown here is derived from an EMBL/GenBank/DDBJ whole genome shotgun (WGS) entry which is preliminary data.</text>
</comment>
<accession>A0ABD5S3F5</accession>
<sequence>PSTRSVPEERREYWRRAQHAVYDASKGRKYVRDSLGDIRSWNVGNGASWQEPVEEDPPEDVWGVDFEAWVAALTEGRGDDAAADVDDATQRRLKELGYL</sequence>
<dbReference type="Proteomes" id="UP001596328">
    <property type="component" value="Unassembled WGS sequence"/>
</dbReference>
<reference evidence="1 2" key="1">
    <citation type="journal article" date="2019" name="Int. J. Syst. Evol. Microbiol.">
        <title>The Global Catalogue of Microorganisms (GCM) 10K type strain sequencing project: providing services to taxonomists for standard genome sequencing and annotation.</title>
        <authorList>
            <consortium name="The Broad Institute Genomics Platform"/>
            <consortium name="The Broad Institute Genome Sequencing Center for Infectious Disease"/>
            <person name="Wu L."/>
            <person name="Ma J."/>
        </authorList>
    </citation>
    <scope>NUCLEOTIDE SEQUENCE [LARGE SCALE GENOMIC DNA]</scope>
    <source>
        <strain evidence="1 2">NBRC 111368</strain>
    </source>
</reference>
<name>A0ABD5S3F5_9EURY</name>
<dbReference type="EMBL" id="JBHSWU010000848">
    <property type="protein sequence ID" value="MFC6726032.1"/>
    <property type="molecule type" value="Genomic_DNA"/>
</dbReference>
<dbReference type="AlphaFoldDB" id="A0ABD5S3F5"/>
<organism evidence="1 2">
    <name type="scientific">Halobium palmae</name>
    <dbReference type="NCBI Taxonomy" id="1776492"/>
    <lineage>
        <taxon>Archaea</taxon>
        <taxon>Methanobacteriati</taxon>
        <taxon>Methanobacteriota</taxon>
        <taxon>Stenosarchaea group</taxon>
        <taxon>Halobacteria</taxon>
        <taxon>Halobacteriales</taxon>
        <taxon>Haloferacaceae</taxon>
        <taxon>Halobium</taxon>
    </lineage>
</organism>
<feature type="non-terminal residue" evidence="1">
    <location>
        <position position="1"/>
    </location>
</feature>